<keyword evidence="2" id="KW-1185">Reference proteome</keyword>
<organism evidence="1 2">
    <name type="scientific">Hypoxylon rubiginosum</name>
    <dbReference type="NCBI Taxonomy" id="110542"/>
    <lineage>
        <taxon>Eukaryota</taxon>
        <taxon>Fungi</taxon>
        <taxon>Dikarya</taxon>
        <taxon>Ascomycota</taxon>
        <taxon>Pezizomycotina</taxon>
        <taxon>Sordariomycetes</taxon>
        <taxon>Xylariomycetidae</taxon>
        <taxon>Xylariales</taxon>
        <taxon>Hypoxylaceae</taxon>
        <taxon>Hypoxylon</taxon>
    </lineage>
</organism>
<sequence>MSKHSEACCRISPIVDDNYQPKGTYIELNGTKTYVTGPANAEKAILSVYDIFGFFPQTIQGADILAESDVERKYQVYVPDFFEGNPAKIEWYPPTDDEKKAKLGKWFEGSAMWPKHLPKVRSFLEAAEKNNPNIKSWGIIGYCWGGKMASILAGHEEPLFKAAVQTSPAMIDAGDGASAKIPVMMLASGDENADEVKAYDDSLKVPKHVEIFDGQVHGFMSARADLKDGQVKAEYERGYKLSLEFFHKYL</sequence>
<comment type="caution">
    <text evidence="1">The sequence shown here is derived from an EMBL/GenBank/DDBJ whole genome shotgun (WGS) entry which is preliminary data.</text>
</comment>
<gene>
    <name evidence="1" type="ORF">F4821DRAFT_225786</name>
</gene>
<protein>
    <submittedName>
        <fullName evidence="1">Alpha/beta-hydrolase</fullName>
    </submittedName>
</protein>
<evidence type="ECO:0000313" key="1">
    <source>
        <dbReference type="EMBL" id="KAI6091877.1"/>
    </source>
</evidence>
<reference evidence="1 2" key="1">
    <citation type="journal article" date="2022" name="New Phytol.">
        <title>Ecological generalism drives hyperdiversity of secondary metabolite gene clusters in xylarialean endophytes.</title>
        <authorList>
            <person name="Franco M.E.E."/>
            <person name="Wisecaver J.H."/>
            <person name="Arnold A.E."/>
            <person name="Ju Y.M."/>
            <person name="Slot J.C."/>
            <person name="Ahrendt S."/>
            <person name="Moore L.P."/>
            <person name="Eastman K.E."/>
            <person name="Scott K."/>
            <person name="Konkel Z."/>
            <person name="Mondo S.J."/>
            <person name="Kuo A."/>
            <person name="Hayes R.D."/>
            <person name="Haridas S."/>
            <person name="Andreopoulos B."/>
            <person name="Riley R."/>
            <person name="LaButti K."/>
            <person name="Pangilinan J."/>
            <person name="Lipzen A."/>
            <person name="Amirebrahimi M."/>
            <person name="Yan J."/>
            <person name="Adam C."/>
            <person name="Keymanesh K."/>
            <person name="Ng V."/>
            <person name="Louie K."/>
            <person name="Northen T."/>
            <person name="Drula E."/>
            <person name="Henrissat B."/>
            <person name="Hsieh H.M."/>
            <person name="Youens-Clark K."/>
            <person name="Lutzoni F."/>
            <person name="Miadlikowska J."/>
            <person name="Eastwood D.C."/>
            <person name="Hamelin R.C."/>
            <person name="Grigoriev I.V."/>
            <person name="U'Ren J.M."/>
        </authorList>
    </citation>
    <scope>NUCLEOTIDE SEQUENCE [LARGE SCALE GENOMIC DNA]</scope>
    <source>
        <strain evidence="1 2">ER1909</strain>
    </source>
</reference>
<accession>A0ACC0DG89</accession>
<dbReference type="Proteomes" id="UP001497680">
    <property type="component" value="Unassembled WGS sequence"/>
</dbReference>
<dbReference type="EMBL" id="MU394285">
    <property type="protein sequence ID" value="KAI6091877.1"/>
    <property type="molecule type" value="Genomic_DNA"/>
</dbReference>
<proteinExistence type="predicted"/>
<name>A0ACC0DG89_9PEZI</name>
<evidence type="ECO:0000313" key="2">
    <source>
        <dbReference type="Proteomes" id="UP001497680"/>
    </source>
</evidence>